<evidence type="ECO:0008006" key="3">
    <source>
        <dbReference type="Google" id="ProtNLM"/>
    </source>
</evidence>
<proteinExistence type="predicted"/>
<name>A0A073B839_9PSEU</name>
<evidence type="ECO:0000313" key="1">
    <source>
        <dbReference type="EMBL" id="KEI43874.1"/>
    </source>
</evidence>
<dbReference type="Proteomes" id="UP000031419">
    <property type="component" value="Unassembled WGS sequence"/>
</dbReference>
<gene>
    <name evidence="1" type="ORF">GU90_12900</name>
</gene>
<dbReference type="InterPro" id="IPR036390">
    <property type="entry name" value="WH_DNA-bd_sf"/>
</dbReference>
<dbReference type="eggNOG" id="COG2411">
    <property type="taxonomic scope" value="Bacteria"/>
</dbReference>
<dbReference type="SUPFAM" id="SSF46785">
    <property type="entry name" value="Winged helix' DNA-binding domain"/>
    <property type="match status" value="1"/>
</dbReference>
<evidence type="ECO:0000313" key="2">
    <source>
        <dbReference type="Proteomes" id="UP000031419"/>
    </source>
</evidence>
<keyword evidence="2" id="KW-1185">Reference proteome</keyword>
<sequence length="187" mass="20578">MRVLRGIASGEISLVFRRWPMPLASDGTQLHTAVGVIGIDKVTPVDPHRISDAEAHRAGFRSAAGLRSSLRAHRGSVYRLEVSYLGPAPQPSEPERVELSAKQRAEIDRKLAQLDVSAPRGPWTRQLLRLLRERPGVSAADLATEQGRPVSRCKSDVWKLRELGLVERTGSGFRLSAVAESFLDSPR</sequence>
<reference evidence="1 2" key="1">
    <citation type="submission" date="2014-06" db="EMBL/GenBank/DDBJ databases">
        <title>Saccharopolyspora rectivirgula DSM-43113 Genome sequencing.</title>
        <authorList>
            <person name="Barrera C."/>
            <person name="Millon L."/>
            <person name="Rognon B."/>
            <person name="Zaugg C."/>
            <person name="Monod M."/>
        </authorList>
    </citation>
    <scope>NUCLEOTIDE SEQUENCE [LARGE SCALE GENOMIC DNA]</scope>
    <source>
        <strain evidence="1 2">DSM 43113</strain>
    </source>
</reference>
<dbReference type="EMBL" id="JNVU01000031">
    <property type="protein sequence ID" value="KEI43874.1"/>
    <property type="molecule type" value="Genomic_DNA"/>
</dbReference>
<dbReference type="OrthoDB" id="121143at2"/>
<dbReference type="AlphaFoldDB" id="A0A073B839"/>
<comment type="caution">
    <text evidence="1">The sequence shown here is derived from an EMBL/GenBank/DDBJ whole genome shotgun (WGS) entry which is preliminary data.</text>
</comment>
<protein>
    <recommendedName>
        <fullName evidence="3">ASCH domain-containing protein</fullName>
    </recommendedName>
</protein>
<accession>A0A073B839</accession>
<organism evidence="1 2">
    <name type="scientific">Saccharopolyspora rectivirgula</name>
    <dbReference type="NCBI Taxonomy" id="28042"/>
    <lineage>
        <taxon>Bacteria</taxon>
        <taxon>Bacillati</taxon>
        <taxon>Actinomycetota</taxon>
        <taxon>Actinomycetes</taxon>
        <taxon>Pseudonocardiales</taxon>
        <taxon>Pseudonocardiaceae</taxon>
        <taxon>Saccharopolyspora</taxon>
    </lineage>
</organism>
<dbReference type="STRING" id="28042.GU90_12900"/>